<accession>A0A9P8T9D3</accession>
<dbReference type="GeneID" id="70232942"/>
<proteinExistence type="predicted"/>
<gene>
    <name evidence="1" type="ORF">OGAPHI_000974</name>
</gene>
<dbReference type="EMBL" id="JAEUBE010000087">
    <property type="protein sequence ID" value="KAH3670459.1"/>
    <property type="molecule type" value="Genomic_DNA"/>
</dbReference>
<dbReference type="RefSeq" id="XP_046063884.1">
    <property type="nucleotide sequence ID" value="XM_046209127.1"/>
</dbReference>
<keyword evidence="2" id="KW-1185">Reference proteome</keyword>
<reference evidence="1" key="1">
    <citation type="journal article" date="2021" name="Open Biol.">
        <title>Shared evolutionary footprints suggest mitochondrial oxidative damage underlies multiple complex I losses in fungi.</title>
        <authorList>
            <person name="Schikora-Tamarit M.A."/>
            <person name="Marcet-Houben M."/>
            <person name="Nosek J."/>
            <person name="Gabaldon T."/>
        </authorList>
    </citation>
    <scope>NUCLEOTIDE SEQUENCE</scope>
    <source>
        <strain evidence="1">CBS6075</strain>
    </source>
</reference>
<evidence type="ECO:0000313" key="2">
    <source>
        <dbReference type="Proteomes" id="UP000769157"/>
    </source>
</evidence>
<evidence type="ECO:0000313" key="1">
    <source>
        <dbReference type="EMBL" id="KAH3670459.1"/>
    </source>
</evidence>
<name>A0A9P8T9D3_9ASCO</name>
<protein>
    <submittedName>
        <fullName evidence="1">Uncharacterized protein</fullName>
    </submittedName>
</protein>
<dbReference type="Proteomes" id="UP000769157">
    <property type="component" value="Unassembled WGS sequence"/>
</dbReference>
<reference evidence="1" key="2">
    <citation type="submission" date="2021-01" db="EMBL/GenBank/DDBJ databases">
        <authorList>
            <person name="Schikora-Tamarit M.A."/>
        </authorList>
    </citation>
    <scope>NUCLEOTIDE SEQUENCE</scope>
    <source>
        <strain evidence="1">CBS6075</strain>
    </source>
</reference>
<sequence length="112" mass="12246">MQSTKNGDLMVLMFWSSNMAGTTPPWWNLPIKTSIAVLNGIHRMYGNLNSCALENLAQHAQSGTMGTRNLNSWWGTRLCTRTPDTMAMNGVDLMCSVLKGNAVRTSGPRISG</sequence>
<comment type="caution">
    <text evidence="1">The sequence shown here is derived from an EMBL/GenBank/DDBJ whole genome shotgun (WGS) entry which is preliminary data.</text>
</comment>
<organism evidence="1 2">
    <name type="scientific">Ogataea philodendri</name>
    <dbReference type="NCBI Taxonomy" id="1378263"/>
    <lineage>
        <taxon>Eukaryota</taxon>
        <taxon>Fungi</taxon>
        <taxon>Dikarya</taxon>
        <taxon>Ascomycota</taxon>
        <taxon>Saccharomycotina</taxon>
        <taxon>Pichiomycetes</taxon>
        <taxon>Pichiales</taxon>
        <taxon>Pichiaceae</taxon>
        <taxon>Ogataea</taxon>
    </lineage>
</organism>
<dbReference type="AlphaFoldDB" id="A0A9P8T9D3"/>